<reference evidence="2" key="2">
    <citation type="submission" date="2021-09" db="EMBL/GenBank/DDBJ databases">
        <authorList>
            <person name="Gilroy R."/>
        </authorList>
    </citation>
    <scope>NUCLEOTIDE SEQUENCE</scope>
    <source>
        <strain evidence="2">ChiBcec21-2208</strain>
    </source>
</reference>
<sequence>MKFPSREIVESIRREYPAGTRVELVQMDDVLAPPIGTKGTVKDVDDTGSLLMRWDNGSGLNVVYGEDVVKKIPAVRTVCYGRTEEWSSRREAEKFFLRAIAVSEGSEQSRYAKIYAELKMGMEICTDGEDA</sequence>
<comment type="caution">
    <text evidence="2">The sequence shown here is derived from an EMBL/GenBank/DDBJ whole genome shotgun (WGS) entry which is preliminary data.</text>
</comment>
<feature type="domain" description="DUF4314" evidence="1">
    <location>
        <begin position="6"/>
        <end position="72"/>
    </location>
</feature>
<reference evidence="2" key="1">
    <citation type="journal article" date="2021" name="PeerJ">
        <title>Extensive microbial diversity within the chicken gut microbiome revealed by metagenomics and culture.</title>
        <authorList>
            <person name="Gilroy R."/>
            <person name="Ravi A."/>
            <person name="Getino M."/>
            <person name="Pursley I."/>
            <person name="Horton D.L."/>
            <person name="Alikhan N.F."/>
            <person name="Baker D."/>
            <person name="Gharbi K."/>
            <person name="Hall N."/>
            <person name="Watson M."/>
            <person name="Adriaenssens E.M."/>
            <person name="Foster-Nyarko E."/>
            <person name="Jarju S."/>
            <person name="Secka A."/>
            <person name="Antonio M."/>
            <person name="Oren A."/>
            <person name="Chaudhuri R.R."/>
            <person name="La Ragione R."/>
            <person name="Hildebrand F."/>
            <person name="Pallen M.J."/>
        </authorList>
    </citation>
    <scope>NUCLEOTIDE SEQUENCE</scope>
    <source>
        <strain evidence="2">ChiBcec21-2208</strain>
    </source>
</reference>
<evidence type="ECO:0000259" key="1">
    <source>
        <dbReference type="Pfam" id="PF14192"/>
    </source>
</evidence>
<gene>
    <name evidence="2" type="ORF">K8V20_00020</name>
</gene>
<name>A0A921IJQ0_9FIRM</name>
<dbReference type="Proteomes" id="UP000782880">
    <property type="component" value="Unassembled WGS sequence"/>
</dbReference>
<evidence type="ECO:0000313" key="3">
    <source>
        <dbReference type="Proteomes" id="UP000782880"/>
    </source>
</evidence>
<dbReference type="EMBL" id="DYVE01000001">
    <property type="protein sequence ID" value="HJG27023.1"/>
    <property type="molecule type" value="Genomic_DNA"/>
</dbReference>
<proteinExistence type="predicted"/>
<dbReference type="Pfam" id="PF14192">
    <property type="entry name" value="DUF4314"/>
    <property type="match status" value="1"/>
</dbReference>
<evidence type="ECO:0000313" key="2">
    <source>
        <dbReference type="EMBL" id="HJG27023.1"/>
    </source>
</evidence>
<protein>
    <submittedName>
        <fullName evidence="2">DUF4314 domain-containing protein</fullName>
    </submittedName>
</protein>
<accession>A0A921IJQ0</accession>
<dbReference type="InterPro" id="IPR025463">
    <property type="entry name" value="DUF4314"/>
</dbReference>
<organism evidence="2 3">
    <name type="scientific">Subdoligranulum variabile</name>
    <dbReference type="NCBI Taxonomy" id="214851"/>
    <lineage>
        <taxon>Bacteria</taxon>
        <taxon>Bacillati</taxon>
        <taxon>Bacillota</taxon>
        <taxon>Clostridia</taxon>
        <taxon>Eubacteriales</taxon>
        <taxon>Oscillospiraceae</taxon>
        <taxon>Subdoligranulum</taxon>
    </lineage>
</organism>
<dbReference type="AlphaFoldDB" id="A0A921IJQ0"/>